<reference evidence="1 2" key="1">
    <citation type="submission" date="2024-01" db="EMBL/GenBank/DDBJ databases">
        <title>Comparative genomics of Cryptococcus and Kwoniella reveals pathogenesis evolution and contrasting modes of karyotype evolution via chromosome fusion or intercentromeric recombination.</title>
        <authorList>
            <person name="Coelho M.A."/>
            <person name="David-Palma M."/>
            <person name="Shea T."/>
            <person name="Bowers K."/>
            <person name="McGinley-Smith S."/>
            <person name="Mohammad A.W."/>
            <person name="Gnirke A."/>
            <person name="Yurkov A.M."/>
            <person name="Nowrousian M."/>
            <person name="Sun S."/>
            <person name="Cuomo C.A."/>
            <person name="Heitman J."/>
        </authorList>
    </citation>
    <scope>NUCLEOTIDE SEQUENCE [LARGE SCALE GENOMIC DNA]</scope>
    <source>
        <strain evidence="1 2">CBS 6074</strain>
    </source>
</reference>
<dbReference type="EMBL" id="CP144101">
    <property type="protein sequence ID" value="WWC88718.1"/>
    <property type="molecule type" value="Genomic_DNA"/>
</dbReference>
<dbReference type="Proteomes" id="UP001355207">
    <property type="component" value="Chromosome 4"/>
</dbReference>
<sequence length="122" mass="14295">MSSNREINVTVYEIKRVESGKPVCDNKPFKSTIKMNEKLEMLFNKWQKEVEPETPLKDFEFLYFRRQSDEPETGMMGGQNPVHGAIKLRGDQTPEQVHMQDNAKIYVKRENLNCSMDEEPQL</sequence>
<keyword evidence="2" id="KW-1185">Reference proteome</keyword>
<name>A0AAX4JV88_9TREE</name>
<accession>A0AAX4JV88</accession>
<gene>
    <name evidence="1" type="ORF">L201_003631</name>
</gene>
<dbReference type="GeneID" id="91094301"/>
<evidence type="ECO:0000313" key="2">
    <source>
        <dbReference type="Proteomes" id="UP001355207"/>
    </source>
</evidence>
<dbReference type="Gene3D" id="3.10.20.90">
    <property type="entry name" value="Phosphatidylinositol 3-kinase Catalytic Subunit, Chain A, domain 1"/>
    <property type="match status" value="1"/>
</dbReference>
<proteinExistence type="predicted"/>
<dbReference type="RefSeq" id="XP_066075481.1">
    <property type="nucleotide sequence ID" value="XM_066219384.1"/>
</dbReference>
<dbReference type="AlphaFoldDB" id="A0AAX4JV88"/>
<organism evidence="1 2">
    <name type="scientific">Kwoniella dendrophila CBS 6074</name>
    <dbReference type="NCBI Taxonomy" id="1295534"/>
    <lineage>
        <taxon>Eukaryota</taxon>
        <taxon>Fungi</taxon>
        <taxon>Dikarya</taxon>
        <taxon>Basidiomycota</taxon>
        <taxon>Agaricomycotina</taxon>
        <taxon>Tremellomycetes</taxon>
        <taxon>Tremellales</taxon>
        <taxon>Cryptococcaceae</taxon>
        <taxon>Kwoniella</taxon>
    </lineage>
</organism>
<protein>
    <recommendedName>
        <fullName evidence="3">UBL3-like ubiquitin domain-containing protein</fullName>
    </recommendedName>
</protein>
<evidence type="ECO:0008006" key="3">
    <source>
        <dbReference type="Google" id="ProtNLM"/>
    </source>
</evidence>
<evidence type="ECO:0000313" key="1">
    <source>
        <dbReference type="EMBL" id="WWC88718.1"/>
    </source>
</evidence>